<dbReference type="EnsemblMetazoa" id="SMAR013531-RA">
    <property type="protein sequence ID" value="SMAR013531-PA"/>
    <property type="gene ID" value="SMAR013531"/>
</dbReference>
<proteinExistence type="predicted"/>
<reference evidence="3" key="2">
    <citation type="submission" date="2015-02" db="UniProtKB">
        <authorList>
            <consortium name="EnsemblMetazoa"/>
        </authorList>
    </citation>
    <scope>IDENTIFICATION</scope>
</reference>
<dbReference type="EMBL" id="JH430850">
    <property type="status" value="NOT_ANNOTATED_CDS"/>
    <property type="molecule type" value="Genomic_DNA"/>
</dbReference>
<evidence type="ECO:0000313" key="3">
    <source>
        <dbReference type="EnsemblMetazoa" id="SMAR013531-PA"/>
    </source>
</evidence>
<evidence type="ECO:0000256" key="1">
    <source>
        <dbReference type="SAM" id="MobiDB-lite"/>
    </source>
</evidence>
<sequence length="78" mass="9104">MKFVLISFLITSFIVTIGTSNEYYPQFNSAGRNAYCRRDDDCNEYSCTDSKCVQNQPKEPRLHPRNPKENQHSINENE</sequence>
<feature type="signal peptide" evidence="2">
    <location>
        <begin position="1"/>
        <end position="20"/>
    </location>
</feature>
<protein>
    <submittedName>
        <fullName evidence="3">Uncharacterized protein</fullName>
    </submittedName>
</protein>
<keyword evidence="2" id="KW-0732">Signal</keyword>
<dbReference type="AlphaFoldDB" id="T1JI50"/>
<keyword evidence="4" id="KW-1185">Reference proteome</keyword>
<evidence type="ECO:0000256" key="2">
    <source>
        <dbReference type="SAM" id="SignalP"/>
    </source>
</evidence>
<dbReference type="HOGENOM" id="CLU_2625112_0_0_1"/>
<reference evidence="4" key="1">
    <citation type="submission" date="2011-05" db="EMBL/GenBank/DDBJ databases">
        <authorList>
            <person name="Richards S.R."/>
            <person name="Qu J."/>
            <person name="Jiang H."/>
            <person name="Jhangiani S.N."/>
            <person name="Agravi P."/>
            <person name="Goodspeed R."/>
            <person name="Gross S."/>
            <person name="Mandapat C."/>
            <person name="Jackson L."/>
            <person name="Mathew T."/>
            <person name="Pu L."/>
            <person name="Thornton R."/>
            <person name="Saada N."/>
            <person name="Wilczek-Boney K.B."/>
            <person name="Lee S."/>
            <person name="Kovar C."/>
            <person name="Wu Y."/>
            <person name="Scherer S.E."/>
            <person name="Worley K.C."/>
            <person name="Muzny D.M."/>
            <person name="Gibbs R."/>
        </authorList>
    </citation>
    <scope>NUCLEOTIDE SEQUENCE</scope>
    <source>
        <strain evidence="4">Brora</strain>
    </source>
</reference>
<feature type="region of interest" description="Disordered" evidence="1">
    <location>
        <begin position="55"/>
        <end position="78"/>
    </location>
</feature>
<dbReference type="Proteomes" id="UP000014500">
    <property type="component" value="Unassembled WGS sequence"/>
</dbReference>
<evidence type="ECO:0000313" key="4">
    <source>
        <dbReference type="Proteomes" id="UP000014500"/>
    </source>
</evidence>
<accession>T1JI50</accession>
<feature type="compositionally biased region" description="Basic and acidic residues" evidence="1">
    <location>
        <begin position="58"/>
        <end position="71"/>
    </location>
</feature>
<name>T1JI50_STRMM</name>
<organism evidence="3 4">
    <name type="scientific">Strigamia maritima</name>
    <name type="common">European centipede</name>
    <name type="synonym">Geophilus maritimus</name>
    <dbReference type="NCBI Taxonomy" id="126957"/>
    <lineage>
        <taxon>Eukaryota</taxon>
        <taxon>Metazoa</taxon>
        <taxon>Ecdysozoa</taxon>
        <taxon>Arthropoda</taxon>
        <taxon>Myriapoda</taxon>
        <taxon>Chilopoda</taxon>
        <taxon>Pleurostigmophora</taxon>
        <taxon>Geophilomorpha</taxon>
        <taxon>Linotaeniidae</taxon>
        <taxon>Strigamia</taxon>
    </lineage>
</organism>
<feature type="chain" id="PRO_5004579685" evidence="2">
    <location>
        <begin position="21"/>
        <end position="78"/>
    </location>
</feature>